<feature type="signal peptide" evidence="1">
    <location>
        <begin position="1"/>
        <end position="24"/>
    </location>
</feature>
<keyword evidence="1" id="KW-0732">Signal</keyword>
<evidence type="ECO:0000313" key="3">
    <source>
        <dbReference type="Proteomes" id="UP001143304"/>
    </source>
</evidence>
<protein>
    <recommendedName>
        <fullName evidence="4">Lipoprotein</fullName>
    </recommendedName>
</protein>
<name>A0ABT3T346_9GAMM</name>
<feature type="chain" id="PRO_5045801081" description="Lipoprotein" evidence="1">
    <location>
        <begin position="25"/>
        <end position="233"/>
    </location>
</feature>
<keyword evidence="3" id="KW-1185">Reference proteome</keyword>
<reference evidence="2" key="1">
    <citation type="submission" date="2019-02" db="EMBL/GenBank/DDBJ databases">
        <authorList>
            <person name="Li S.-H."/>
        </authorList>
    </citation>
    <scope>NUCLEOTIDE SEQUENCE</scope>
    <source>
        <strain evidence="2">IMCC11814</strain>
    </source>
</reference>
<accession>A0ABT3T346</accession>
<evidence type="ECO:0000256" key="1">
    <source>
        <dbReference type="SAM" id="SignalP"/>
    </source>
</evidence>
<dbReference type="EMBL" id="SHNO01000001">
    <property type="protein sequence ID" value="MCX2976280.1"/>
    <property type="molecule type" value="Genomic_DNA"/>
</dbReference>
<dbReference type="RefSeq" id="WP_279248035.1">
    <property type="nucleotide sequence ID" value="NZ_SHNO01000001.1"/>
</dbReference>
<proteinExistence type="predicted"/>
<sequence>MNNVRPLFAIVWLLSLCLAACSDAPRQQTGLQAKSDNAADFSGHWELDYGQSDNTQERVNVLVRELRQQAERRSQSGQGPAGGLVINANGYNNGESVSGLVRLTDMIARTALLEIDQNEDFIRVRREEDSDLTCEFYDDSLRQLETPFGSELCGWRDHQLVFRLVLPGGLAIQHVMTTGPSRARLQLTTTVRTDQVSMPFTINRVYNRFLPGERGFRCEMTLTRGRVCTTGPR</sequence>
<dbReference type="Proteomes" id="UP001143304">
    <property type="component" value="Unassembled WGS sequence"/>
</dbReference>
<evidence type="ECO:0000313" key="2">
    <source>
        <dbReference type="EMBL" id="MCX2976280.1"/>
    </source>
</evidence>
<comment type="caution">
    <text evidence="2">The sequence shown here is derived from an EMBL/GenBank/DDBJ whole genome shotgun (WGS) entry which is preliminary data.</text>
</comment>
<evidence type="ECO:0008006" key="4">
    <source>
        <dbReference type="Google" id="ProtNLM"/>
    </source>
</evidence>
<organism evidence="2 3">
    <name type="scientific">Candidatus Marimicrobium litorale</name>
    <dbReference type="NCBI Taxonomy" id="2518991"/>
    <lineage>
        <taxon>Bacteria</taxon>
        <taxon>Pseudomonadati</taxon>
        <taxon>Pseudomonadota</taxon>
        <taxon>Gammaproteobacteria</taxon>
        <taxon>Cellvibrionales</taxon>
        <taxon>Halieaceae</taxon>
        <taxon>Marimicrobium</taxon>
    </lineage>
</organism>
<gene>
    <name evidence="2" type="ORF">EYC82_02775</name>
</gene>